<feature type="compositionally biased region" description="Polar residues" evidence="1">
    <location>
        <begin position="46"/>
        <end position="56"/>
    </location>
</feature>
<keyword evidence="3" id="KW-1185">Reference proteome</keyword>
<comment type="caution">
    <text evidence="2">The sequence shown here is derived from an EMBL/GenBank/DDBJ whole genome shotgun (WGS) entry which is preliminary data.</text>
</comment>
<evidence type="ECO:0000313" key="2">
    <source>
        <dbReference type="EMBL" id="KAK8916942.1"/>
    </source>
</evidence>
<protein>
    <submittedName>
        <fullName evidence="2">Uncharacterized protein</fullName>
    </submittedName>
</protein>
<evidence type="ECO:0000313" key="3">
    <source>
        <dbReference type="Proteomes" id="UP001418222"/>
    </source>
</evidence>
<name>A0AAP0AWD2_9ASPA</name>
<sequence length="79" mass="8822">MDGGFETNDSNQIEVLGEGGMGAFLRKYLKRKGNAFFCRAEISAPKFSSTPSQEENSASKKSIDDMDDNWEYHDGGFPY</sequence>
<organism evidence="2 3">
    <name type="scientific">Platanthera zijinensis</name>
    <dbReference type="NCBI Taxonomy" id="2320716"/>
    <lineage>
        <taxon>Eukaryota</taxon>
        <taxon>Viridiplantae</taxon>
        <taxon>Streptophyta</taxon>
        <taxon>Embryophyta</taxon>
        <taxon>Tracheophyta</taxon>
        <taxon>Spermatophyta</taxon>
        <taxon>Magnoliopsida</taxon>
        <taxon>Liliopsida</taxon>
        <taxon>Asparagales</taxon>
        <taxon>Orchidaceae</taxon>
        <taxon>Orchidoideae</taxon>
        <taxon>Orchideae</taxon>
        <taxon>Orchidinae</taxon>
        <taxon>Platanthera</taxon>
    </lineage>
</organism>
<dbReference type="AlphaFoldDB" id="A0AAP0AWD2"/>
<evidence type="ECO:0000256" key="1">
    <source>
        <dbReference type="SAM" id="MobiDB-lite"/>
    </source>
</evidence>
<gene>
    <name evidence="2" type="ORF">KSP39_PZI022380</name>
</gene>
<proteinExistence type="predicted"/>
<accession>A0AAP0AWD2</accession>
<feature type="compositionally biased region" description="Basic and acidic residues" evidence="1">
    <location>
        <begin position="57"/>
        <end position="79"/>
    </location>
</feature>
<dbReference type="EMBL" id="JBBWWQ010000020">
    <property type="protein sequence ID" value="KAK8916942.1"/>
    <property type="molecule type" value="Genomic_DNA"/>
</dbReference>
<reference evidence="2 3" key="1">
    <citation type="journal article" date="2022" name="Nat. Plants">
        <title>Genomes of leafy and leafless Platanthera orchids illuminate the evolution of mycoheterotrophy.</title>
        <authorList>
            <person name="Li M.H."/>
            <person name="Liu K.W."/>
            <person name="Li Z."/>
            <person name="Lu H.C."/>
            <person name="Ye Q.L."/>
            <person name="Zhang D."/>
            <person name="Wang J.Y."/>
            <person name="Li Y.F."/>
            <person name="Zhong Z.M."/>
            <person name="Liu X."/>
            <person name="Yu X."/>
            <person name="Liu D.K."/>
            <person name="Tu X.D."/>
            <person name="Liu B."/>
            <person name="Hao Y."/>
            <person name="Liao X.Y."/>
            <person name="Jiang Y.T."/>
            <person name="Sun W.H."/>
            <person name="Chen J."/>
            <person name="Chen Y.Q."/>
            <person name="Ai Y."/>
            <person name="Zhai J.W."/>
            <person name="Wu S.S."/>
            <person name="Zhou Z."/>
            <person name="Hsiao Y.Y."/>
            <person name="Wu W.L."/>
            <person name="Chen Y.Y."/>
            <person name="Lin Y.F."/>
            <person name="Hsu J.L."/>
            <person name="Li C.Y."/>
            <person name="Wang Z.W."/>
            <person name="Zhao X."/>
            <person name="Zhong W.Y."/>
            <person name="Ma X.K."/>
            <person name="Ma L."/>
            <person name="Huang J."/>
            <person name="Chen G.Z."/>
            <person name="Huang M.Z."/>
            <person name="Huang L."/>
            <person name="Peng D.H."/>
            <person name="Luo Y.B."/>
            <person name="Zou S.Q."/>
            <person name="Chen S.P."/>
            <person name="Lan S."/>
            <person name="Tsai W.C."/>
            <person name="Van de Peer Y."/>
            <person name="Liu Z.J."/>
        </authorList>
    </citation>
    <scope>NUCLEOTIDE SEQUENCE [LARGE SCALE GENOMIC DNA]</scope>
    <source>
        <strain evidence="2">Lor287</strain>
    </source>
</reference>
<feature type="region of interest" description="Disordered" evidence="1">
    <location>
        <begin position="46"/>
        <end position="79"/>
    </location>
</feature>
<dbReference type="Proteomes" id="UP001418222">
    <property type="component" value="Unassembled WGS sequence"/>
</dbReference>